<accession>A0ABS5PSN5</accession>
<dbReference type="PANTHER" id="PTHR43278:SF4">
    <property type="entry name" value="NAD(P)H-DEPENDENT FMN-CONTAINING OXIDOREDUCTASE YWQN-RELATED"/>
    <property type="match status" value="1"/>
</dbReference>
<dbReference type="SUPFAM" id="SSF52218">
    <property type="entry name" value="Flavoproteins"/>
    <property type="match status" value="1"/>
</dbReference>
<dbReference type="InterPro" id="IPR051796">
    <property type="entry name" value="ISF_SsuE-like"/>
</dbReference>
<gene>
    <name evidence="4" type="ORF">KHM83_12035</name>
</gene>
<evidence type="ECO:0000256" key="1">
    <source>
        <dbReference type="ARBA" id="ARBA00022630"/>
    </source>
</evidence>
<dbReference type="EMBL" id="JAHBCL010000020">
    <property type="protein sequence ID" value="MBS7527404.1"/>
    <property type="molecule type" value="Genomic_DNA"/>
</dbReference>
<name>A0ABS5PSN5_9FIRM</name>
<dbReference type="Gene3D" id="3.40.50.360">
    <property type="match status" value="1"/>
</dbReference>
<sequence>MKRILLFNGSPHKEGNTAIALGKVAGVLNKRGIETQIIQIGGTPIKPCLGCRKCAELKNGRCIIQSDDVNQYIEALVAADGMIIGSPVYTSNVTSEVKAFIDRVNFVCKVNDFMLKGKIGAPVVVATKTGANVAYAAIQYMFGISQMIMVGSSYWNVAYGKLPGDILNDDEGIQSFIDLGENIADLLIGKEG</sequence>
<dbReference type="InterPro" id="IPR029039">
    <property type="entry name" value="Flavoprotein-like_sf"/>
</dbReference>
<evidence type="ECO:0000313" key="5">
    <source>
        <dbReference type="Proteomes" id="UP000746471"/>
    </source>
</evidence>
<evidence type="ECO:0000313" key="4">
    <source>
        <dbReference type="EMBL" id="MBS7527404.1"/>
    </source>
</evidence>
<comment type="caution">
    <text evidence="4">The sequence shown here is derived from an EMBL/GenBank/DDBJ whole genome shotgun (WGS) entry which is preliminary data.</text>
</comment>
<protein>
    <submittedName>
        <fullName evidence="4">Flavodoxin family protein</fullName>
    </submittedName>
</protein>
<dbReference type="Pfam" id="PF03358">
    <property type="entry name" value="FMN_red"/>
    <property type="match status" value="1"/>
</dbReference>
<organism evidence="4 5">
    <name type="scientific">Fusibacter paucivorans</name>
    <dbReference type="NCBI Taxonomy" id="76009"/>
    <lineage>
        <taxon>Bacteria</taxon>
        <taxon>Bacillati</taxon>
        <taxon>Bacillota</taxon>
        <taxon>Clostridia</taxon>
        <taxon>Eubacteriales</taxon>
        <taxon>Eubacteriales Family XII. Incertae Sedis</taxon>
        <taxon>Fusibacter</taxon>
    </lineage>
</organism>
<evidence type="ECO:0000259" key="3">
    <source>
        <dbReference type="Pfam" id="PF03358"/>
    </source>
</evidence>
<dbReference type="InterPro" id="IPR005025">
    <property type="entry name" value="FMN_Rdtase-like_dom"/>
</dbReference>
<dbReference type="Proteomes" id="UP000746471">
    <property type="component" value="Unassembled WGS sequence"/>
</dbReference>
<keyword evidence="2" id="KW-0288">FMN</keyword>
<keyword evidence="5" id="KW-1185">Reference proteome</keyword>
<evidence type="ECO:0000256" key="2">
    <source>
        <dbReference type="ARBA" id="ARBA00022643"/>
    </source>
</evidence>
<reference evidence="4 5" key="1">
    <citation type="submission" date="2021-05" db="EMBL/GenBank/DDBJ databases">
        <title>Fusibacter ferrireducens sp. nov., an anaerobic, sulfur- and Fe-reducing bacterium isolated from the mangrove sediment.</title>
        <authorList>
            <person name="Qiu D."/>
        </authorList>
    </citation>
    <scope>NUCLEOTIDE SEQUENCE [LARGE SCALE GENOMIC DNA]</scope>
    <source>
        <strain evidence="4 5">DSM 12116</strain>
    </source>
</reference>
<proteinExistence type="predicted"/>
<keyword evidence="1" id="KW-0285">Flavoprotein</keyword>
<dbReference type="PANTHER" id="PTHR43278">
    <property type="entry name" value="NAD(P)H-DEPENDENT FMN-CONTAINING OXIDOREDUCTASE YWQN-RELATED"/>
    <property type="match status" value="1"/>
</dbReference>
<dbReference type="RefSeq" id="WP_213237265.1">
    <property type="nucleotide sequence ID" value="NZ_JAHBCL010000020.1"/>
</dbReference>
<feature type="domain" description="NADPH-dependent FMN reductase-like" evidence="3">
    <location>
        <begin position="3"/>
        <end position="159"/>
    </location>
</feature>